<dbReference type="SUPFAM" id="SSF103088">
    <property type="entry name" value="OmpA-like"/>
    <property type="match status" value="1"/>
</dbReference>
<organism evidence="9 10">
    <name type="scientific">Cocleimonas flava</name>
    <dbReference type="NCBI Taxonomy" id="634765"/>
    <lineage>
        <taxon>Bacteria</taxon>
        <taxon>Pseudomonadati</taxon>
        <taxon>Pseudomonadota</taxon>
        <taxon>Gammaproteobacteria</taxon>
        <taxon>Thiotrichales</taxon>
        <taxon>Thiotrichaceae</taxon>
        <taxon>Cocleimonas</taxon>
    </lineage>
</organism>
<keyword evidence="5 7" id="KW-0472">Membrane</keyword>
<evidence type="ECO:0000256" key="5">
    <source>
        <dbReference type="PROSITE-ProRule" id="PRU00473"/>
    </source>
</evidence>
<dbReference type="EMBL" id="SMFQ01000003">
    <property type="protein sequence ID" value="TCJ86911.1"/>
    <property type="molecule type" value="Genomic_DNA"/>
</dbReference>
<feature type="compositionally biased region" description="Basic and acidic residues" evidence="6">
    <location>
        <begin position="381"/>
        <end position="393"/>
    </location>
</feature>
<dbReference type="InterPro" id="IPR028974">
    <property type="entry name" value="TSP_type-3_rpt"/>
</dbReference>
<feature type="region of interest" description="Disordered" evidence="6">
    <location>
        <begin position="39"/>
        <end position="150"/>
    </location>
</feature>
<feature type="region of interest" description="Disordered" evidence="6">
    <location>
        <begin position="308"/>
        <end position="356"/>
    </location>
</feature>
<keyword evidence="2" id="KW-0964">Secreted</keyword>
<dbReference type="GO" id="GO:0016020">
    <property type="term" value="C:membrane"/>
    <property type="evidence" value="ECO:0007669"/>
    <property type="project" value="UniProtKB-UniRule"/>
</dbReference>
<evidence type="ECO:0000256" key="2">
    <source>
        <dbReference type="ARBA" id="ARBA00022525"/>
    </source>
</evidence>
<dbReference type="InterPro" id="IPR053180">
    <property type="entry name" value="Ca-binding_acidic-repeat"/>
</dbReference>
<dbReference type="OrthoDB" id="9782229at2"/>
<feature type="compositionally biased region" description="Basic and acidic residues" evidence="6">
    <location>
        <begin position="423"/>
        <end position="443"/>
    </location>
</feature>
<protein>
    <submittedName>
        <fullName evidence="9">OmpA family protein</fullName>
    </submittedName>
</protein>
<dbReference type="Gene3D" id="4.10.1080.10">
    <property type="entry name" value="TSP type-3 repeat"/>
    <property type="match status" value="3"/>
</dbReference>
<name>A0A4R1F874_9GAMM</name>
<feature type="domain" description="OmpA-like" evidence="8">
    <location>
        <begin position="529"/>
        <end position="648"/>
    </location>
</feature>
<feature type="compositionally biased region" description="Acidic residues" evidence="6">
    <location>
        <begin position="235"/>
        <end position="244"/>
    </location>
</feature>
<feature type="compositionally biased region" description="Polar residues" evidence="6">
    <location>
        <begin position="490"/>
        <end position="500"/>
    </location>
</feature>
<feature type="region of interest" description="Disordered" evidence="6">
    <location>
        <begin position="370"/>
        <end position="455"/>
    </location>
</feature>
<dbReference type="Pfam" id="PF18884">
    <property type="entry name" value="TSP3_bac"/>
    <property type="match status" value="7"/>
</dbReference>
<dbReference type="PANTHER" id="PTHR37467">
    <property type="entry name" value="EXPORTED CALCIUM-BINDING GLYCOPROTEIN-RELATED"/>
    <property type="match status" value="1"/>
</dbReference>
<dbReference type="PANTHER" id="PTHR37467:SF1">
    <property type="entry name" value="EXPORTED CALCIUM-BINDING GLYCOPROTEIN"/>
    <property type="match status" value="1"/>
</dbReference>
<feature type="region of interest" description="Disordered" evidence="6">
    <location>
        <begin position="485"/>
        <end position="507"/>
    </location>
</feature>
<keyword evidence="7" id="KW-1133">Transmembrane helix</keyword>
<evidence type="ECO:0000256" key="7">
    <source>
        <dbReference type="SAM" id="Phobius"/>
    </source>
</evidence>
<dbReference type="InterPro" id="IPR006665">
    <property type="entry name" value="OmpA-like"/>
</dbReference>
<feature type="compositionally biased region" description="Polar residues" evidence="6">
    <location>
        <begin position="56"/>
        <end position="67"/>
    </location>
</feature>
<dbReference type="SUPFAM" id="SSF103647">
    <property type="entry name" value="TSP type-3 repeat"/>
    <property type="match status" value="2"/>
</dbReference>
<comment type="subcellular location">
    <subcellularLocation>
        <location evidence="1">Secreted</location>
    </subcellularLocation>
</comment>
<keyword evidence="10" id="KW-1185">Reference proteome</keyword>
<sequence length="648" mass="70648">MKKSTNKFYILLTVIATSLWFLGSWWHYTCNIKNTCGSNSTETLATTPKQEKTPENKSNTSANQVVDTDSDGLSDEEEKLLGTDPLLLDTDKDSIPDNEEIGASVSAPLDTDSDGIIDALDEDDDNDGIKTSIEEKIGTSSLRQDTDDDGISDFKEIGKNPENPKDTDLDGIINALDADDDDDSISTSNETLLGTNSLLLDTDGDGISDSKEIGENLDLPIDTDKDGIIDALDTEEETDQDGDGLSDSLEAKLNTDPTKVDTDGDGISDSVEIGANIETPLDSDLDGIIDAIDAVDDTDTDNDTISDVLEKKLGSKPEKADSDNDGINDNEEIGKNINNPLDTDSDGVLNINDKDDDNDKLITRYEITIGTNPLSNDTDSDGLKDNEEVRSPEGNELQDTDGDKLINPVDPDDDNDGISTAQELRHGTDPLKTDTDGDGKSDAEEYGSNFDQPVDLDGNGIIDALQALETNKESIVKKDEPKLVQDESTNKTNVGKNPTSKEGVESVEPLAEISTKTDTQNLDLEYTNLDTESDLKSARLYFPFYSAEPKYSEEASKYFDEVVEWMNKRPENLITLIGHTDNIGSDKANLALGIKRVMVIREMLISKGAPIAQIDIISRGEFEPIKDNNTEQGRLLNRRVEIIPSQKK</sequence>
<keyword evidence="4" id="KW-0106">Calcium</keyword>
<dbReference type="InterPro" id="IPR036737">
    <property type="entry name" value="OmpA-like_sf"/>
</dbReference>
<evidence type="ECO:0000256" key="6">
    <source>
        <dbReference type="SAM" id="MobiDB-lite"/>
    </source>
</evidence>
<dbReference type="Proteomes" id="UP000294887">
    <property type="component" value="Unassembled WGS sequence"/>
</dbReference>
<dbReference type="InterPro" id="IPR059100">
    <property type="entry name" value="TSP3_bac"/>
</dbReference>
<feature type="compositionally biased region" description="Acidic residues" evidence="6">
    <location>
        <begin position="111"/>
        <end position="126"/>
    </location>
</feature>
<evidence type="ECO:0000256" key="3">
    <source>
        <dbReference type="ARBA" id="ARBA00022729"/>
    </source>
</evidence>
<feature type="compositionally biased region" description="Acidic residues" evidence="6">
    <location>
        <begin position="68"/>
        <end position="78"/>
    </location>
</feature>
<dbReference type="CDD" id="cd07185">
    <property type="entry name" value="OmpA_C-like"/>
    <property type="match status" value="1"/>
</dbReference>
<dbReference type="Gene3D" id="3.30.1330.60">
    <property type="entry name" value="OmpA-like domain"/>
    <property type="match status" value="1"/>
</dbReference>
<keyword evidence="7" id="KW-0812">Transmembrane</keyword>
<keyword evidence="3" id="KW-0732">Signal</keyword>
<gene>
    <name evidence="9" type="ORF">EV695_1411</name>
</gene>
<dbReference type="AlphaFoldDB" id="A0A4R1F874"/>
<accession>A0A4R1F874</accession>
<evidence type="ECO:0000313" key="9">
    <source>
        <dbReference type="EMBL" id="TCJ86911.1"/>
    </source>
</evidence>
<comment type="caution">
    <text evidence="9">The sequence shown here is derived from an EMBL/GenBank/DDBJ whole genome shotgun (WGS) entry which is preliminary data.</text>
</comment>
<evidence type="ECO:0000256" key="1">
    <source>
        <dbReference type="ARBA" id="ARBA00004613"/>
    </source>
</evidence>
<dbReference type="PROSITE" id="PS51123">
    <property type="entry name" value="OMPA_2"/>
    <property type="match status" value="1"/>
</dbReference>
<feature type="region of interest" description="Disordered" evidence="6">
    <location>
        <begin position="235"/>
        <end position="270"/>
    </location>
</feature>
<feature type="transmembrane region" description="Helical" evidence="7">
    <location>
        <begin position="9"/>
        <end position="28"/>
    </location>
</feature>
<evidence type="ECO:0000259" key="8">
    <source>
        <dbReference type="PROSITE" id="PS51123"/>
    </source>
</evidence>
<feature type="compositionally biased region" description="Basic and acidic residues" evidence="6">
    <location>
        <begin position="308"/>
        <end position="322"/>
    </location>
</feature>
<feature type="compositionally biased region" description="Polar residues" evidence="6">
    <location>
        <begin position="39"/>
        <end position="48"/>
    </location>
</feature>
<dbReference type="RefSeq" id="WP_131905238.1">
    <property type="nucleotide sequence ID" value="NZ_BAAAFU010000004.1"/>
</dbReference>
<reference evidence="9 10" key="1">
    <citation type="submission" date="2019-03" db="EMBL/GenBank/DDBJ databases">
        <title>Genomic Encyclopedia of Type Strains, Phase IV (KMG-IV): sequencing the most valuable type-strain genomes for metagenomic binning, comparative biology and taxonomic classification.</title>
        <authorList>
            <person name="Goeker M."/>
        </authorList>
    </citation>
    <scope>NUCLEOTIDE SEQUENCE [LARGE SCALE GENOMIC DNA]</scope>
    <source>
        <strain evidence="9 10">DSM 24830</strain>
    </source>
</reference>
<evidence type="ECO:0000313" key="10">
    <source>
        <dbReference type="Proteomes" id="UP000294887"/>
    </source>
</evidence>
<evidence type="ECO:0000256" key="4">
    <source>
        <dbReference type="ARBA" id="ARBA00022837"/>
    </source>
</evidence>
<dbReference type="Pfam" id="PF00691">
    <property type="entry name" value="OmpA"/>
    <property type="match status" value="1"/>
</dbReference>
<proteinExistence type="predicted"/>
<dbReference type="GO" id="GO:0005509">
    <property type="term" value="F:calcium ion binding"/>
    <property type="evidence" value="ECO:0007669"/>
    <property type="project" value="InterPro"/>
</dbReference>